<dbReference type="GO" id="GO:0009055">
    <property type="term" value="F:electron transfer activity"/>
    <property type="evidence" value="ECO:0007669"/>
    <property type="project" value="InterPro"/>
</dbReference>
<dbReference type="PROSITE" id="PS51007">
    <property type="entry name" value="CYTC"/>
    <property type="match status" value="2"/>
</dbReference>
<dbReference type="Gene3D" id="1.10.760.10">
    <property type="entry name" value="Cytochrome c-like domain"/>
    <property type="match status" value="2"/>
</dbReference>
<dbReference type="SUPFAM" id="SSF46626">
    <property type="entry name" value="Cytochrome c"/>
    <property type="match status" value="2"/>
</dbReference>
<feature type="domain" description="Cytochrome c" evidence="5">
    <location>
        <begin position="153"/>
        <end position="288"/>
    </location>
</feature>
<dbReference type="EMBL" id="UINC01001082">
    <property type="protein sequence ID" value="SUZ70133.1"/>
    <property type="molecule type" value="Genomic_DNA"/>
</dbReference>
<feature type="transmembrane region" description="Helical" evidence="4">
    <location>
        <begin position="39"/>
        <end position="58"/>
    </location>
</feature>
<evidence type="ECO:0000256" key="1">
    <source>
        <dbReference type="ARBA" id="ARBA00022617"/>
    </source>
</evidence>
<gene>
    <name evidence="6" type="ORF">METZ01_LOCUS22987</name>
</gene>
<keyword evidence="4" id="KW-0812">Transmembrane</keyword>
<keyword evidence="2" id="KW-0479">Metal-binding</keyword>
<dbReference type="GO" id="GO:0046872">
    <property type="term" value="F:metal ion binding"/>
    <property type="evidence" value="ECO:0007669"/>
    <property type="project" value="UniProtKB-KW"/>
</dbReference>
<dbReference type="GO" id="GO:0020037">
    <property type="term" value="F:heme binding"/>
    <property type="evidence" value="ECO:0007669"/>
    <property type="project" value="InterPro"/>
</dbReference>
<dbReference type="Pfam" id="PF13442">
    <property type="entry name" value="Cytochrome_CBB3"/>
    <property type="match status" value="1"/>
</dbReference>
<dbReference type="InterPro" id="IPR009056">
    <property type="entry name" value="Cyt_c-like_dom"/>
</dbReference>
<dbReference type="NCBIfam" id="TIGR02603">
    <property type="entry name" value="CxxCH_TIGR02603"/>
    <property type="match status" value="1"/>
</dbReference>
<keyword evidence="4" id="KW-1133">Transmembrane helix</keyword>
<evidence type="ECO:0000256" key="3">
    <source>
        <dbReference type="ARBA" id="ARBA00023004"/>
    </source>
</evidence>
<evidence type="ECO:0000259" key="5">
    <source>
        <dbReference type="PROSITE" id="PS51007"/>
    </source>
</evidence>
<keyword evidence="3" id="KW-0408">Iron</keyword>
<evidence type="ECO:0000256" key="2">
    <source>
        <dbReference type="ARBA" id="ARBA00022723"/>
    </source>
</evidence>
<feature type="domain" description="Cytochrome c" evidence="5">
    <location>
        <begin position="67"/>
        <end position="144"/>
    </location>
</feature>
<dbReference type="InterPro" id="IPR036909">
    <property type="entry name" value="Cyt_c-like_dom_sf"/>
</dbReference>
<dbReference type="PANTHER" id="PTHR33546">
    <property type="entry name" value="LARGE, MULTIFUNCTIONAL SECRETED PROTEIN-RELATED"/>
    <property type="match status" value="1"/>
</dbReference>
<sequence>MIAGTKGLAGSVFLNEKRLFVTRCPSAELRMRPRTMKRGVPGIGAVGVGLLSFVVLWAQPLFAVQVSDEGQGKRLYESQCGSCHGPLGNGGKGANLAQPKLRRATNDQALFNIIRRGIRGSEMPGSPLTPSQVSSIAAYVKTLGRIEPEDVPGDGIRGETVYARFNCARCHTVSGRGGSVGPDLDDIGARRSAAHLREALIEPEASLPNGFLQLRIVTRDGRTLTGIRLNEDGFSIQFRDLSGRFYSFWKDELDTIEQQWQRSPMVSYEARLTSDQTDDLVAYLVSLKRAQ</sequence>
<proteinExistence type="predicted"/>
<dbReference type="AlphaFoldDB" id="A0A381PXK0"/>
<keyword evidence="4" id="KW-0472">Membrane</keyword>
<dbReference type="PANTHER" id="PTHR33546:SF1">
    <property type="entry name" value="LARGE, MULTIFUNCTIONAL SECRETED PROTEIN"/>
    <property type="match status" value="1"/>
</dbReference>
<evidence type="ECO:0000256" key="4">
    <source>
        <dbReference type="SAM" id="Phobius"/>
    </source>
</evidence>
<evidence type="ECO:0000313" key="6">
    <source>
        <dbReference type="EMBL" id="SUZ70133.1"/>
    </source>
</evidence>
<dbReference type="Pfam" id="PF00034">
    <property type="entry name" value="Cytochrom_C"/>
    <property type="match status" value="1"/>
</dbReference>
<name>A0A381PXK0_9ZZZZ</name>
<protein>
    <recommendedName>
        <fullName evidence="5">Cytochrome c domain-containing protein</fullName>
    </recommendedName>
</protein>
<dbReference type="InterPro" id="IPR013427">
    <property type="entry name" value="Haem-bd_dom_put"/>
</dbReference>
<organism evidence="6">
    <name type="scientific">marine metagenome</name>
    <dbReference type="NCBI Taxonomy" id="408172"/>
    <lineage>
        <taxon>unclassified sequences</taxon>
        <taxon>metagenomes</taxon>
        <taxon>ecological metagenomes</taxon>
    </lineage>
</organism>
<accession>A0A381PXK0</accession>
<reference evidence="6" key="1">
    <citation type="submission" date="2018-05" db="EMBL/GenBank/DDBJ databases">
        <authorList>
            <person name="Lanie J.A."/>
            <person name="Ng W.-L."/>
            <person name="Kazmierczak K.M."/>
            <person name="Andrzejewski T.M."/>
            <person name="Davidsen T.M."/>
            <person name="Wayne K.J."/>
            <person name="Tettelin H."/>
            <person name="Glass J.I."/>
            <person name="Rusch D."/>
            <person name="Podicherti R."/>
            <person name="Tsui H.-C.T."/>
            <person name="Winkler M.E."/>
        </authorList>
    </citation>
    <scope>NUCLEOTIDE SEQUENCE</scope>
</reference>
<keyword evidence="1" id="KW-0349">Heme</keyword>